<evidence type="ECO:0000256" key="10">
    <source>
        <dbReference type="SAM" id="SignalP"/>
    </source>
</evidence>
<keyword evidence="14" id="KW-1185">Reference proteome</keyword>
<evidence type="ECO:0000256" key="1">
    <source>
        <dbReference type="ARBA" id="ARBA00004571"/>
    </source>
</evidence>
<dbReference type="InterPro" id="IPR023997">
    <property type="entry name" value="TonB-dep_OMP_SusC/RagA_CS"/>
</dbReference>
<evidence type="ECO:0000313" key="14">
    <source>
        <dbReference type="Proteomes" id="UP001589654"/>
    </source>
</evidence>
<dbReference type="InterPro" id="IPR012910">
    <property type="entry name" value="Plug_dom"/>
</dbReference>
<evidence type="ECO:0000256" key="9">
    <source>
        <dbReference type="RuleBase" id="RU003357"/>
    </source>
</evidence>
<comment type="similarity">
    <text evidence="8 9">Belongs to the TonB-dependent receptor family.</text>
</comment>
<dbReference type="NCBIfam" id="TIGR04056">
    <property type="entry name" value="OMP_RagA_SusC"/>
    <property type="match status" value="1"/>
</dbReference>
<evidence type="ECO:0000256" key="5">
    <source>
        <dbReference type="ARBA" id="ARBA00023077"/>
    </source>
</evidence>
<organism evidence="13 14">
    <name type="scientific">Echinicola jeungdonensis</name>
    <dbReference type="NCBI Taxonomy" id="709343"/>
    <lineage>
        <taxon>Bacteria</taxon>
        <taxon>Pseudomonadati</taxon>
        <taxon>Bacteroidota</taxon>
        <taxon>Cytophagia</taxon>
        <taxon>Cytophagales</taxon>
        <taxon>Cyclobacteriaceae</taxon>
        <taxon>Echinicola</taxon>
    </lineage>
</organism>
<dbReference type="NCBIfam" id="TIGR04057">
    <property type="entry name" value="SusC_RagA_signa"/>
    <property type="match status" value="1"/>
</dbReference>
<reference evidence="13 14" key="1">
    <citation type="submission" date="2024-09" db="EMBL/GenBank/DDBJ databases">
        <authorList>
            <person name="Sun Q."/>
            <person name="Mori K."/>
        </authorList>
    </citation>
    <scope>NUCLEOTIDE SEQUENCE [LARGE SCALE GENOMIC DNA]</scope>
    <source>
        <strain evidence="13 14">CECT 7682</strain>
    </source>
</reference>
<dbReference type="RefSeq" id="WP_290247963.1">
    <property type="nucleotide sequence ID" value="NZ_JAUFQT010000001.1"/>
</dbReference>
<keyword evidence="3 8" id="KW-1134">Transmembrane beta strand</keyword>
<dbReference type="InterPro" id="IPR008969">
    <property type="entry name" value="CarboxyPept-like_regulatory"/>
</dbReference>
<evidence type="ECO:0000259" key="12">
    <source>
        <dbReference type="Pfam" id="PF07715"/>
    </source>
</evidence>
<name>A0ABV5J7F5_9BACT</name>
<sequence>MNPKLLLLLTGMAMATYPSAQAAAVPSSGNKAALEINKLQQEKTIRGTVRDASDSQTIPGVNIMVKGSQIGTVTDLDGNFELSVGDEASTLVVSFVGYISQEVSIGNQTNLDIYLEQDVKSLDEVVVVGYGTAKKRDLTGAVNRVGEESFNKGVNVSPDQLIQGKVSGVDIINNSGAPGGEVTFRIRGNSSVRSGNQPLFVVDGVPLDGRNTKPSASAGELGSTEGSNPLNFINPNDIASIDILKDASATAIYGSRGANGVVIITTKKGKSGAPAVMLDMSTGISNMVRKPDIMDGDTFRRALDHRELTGFDGGTSVDAFDAITQTAVTKQVNLSVSGGNDKSNYRLSAGYHDQEGAIKESGIKKYTANYTSSYKFLPEDRLKLDVSVIAANTVENGAPIAENSNVNGSLIGNAIEWNPTVPFRNAQGEYVQRVYQEGGNDVSGLPTNPVALIDYYNDRSNTTQILGSLGATFNIVEGLDYKFSLGVSHAKGNRTVDTSGELFLSTITDLGLAVVNTSVLNSQTITHTLNYKKEWEGIKLNALAGYEFQEYKSYTNNISARGFTMFDLLGSNILQNPSRDNVSVNSYRDPTNQIQSYFGRVNLNFADKFLVTGTMRADGSTKFGENNKYGYFPSFAGAWILSEEGFLKGSSKIDNLKLRLGWGRTGNQEFPAGASQERYAFGNQQISLLNVANPDLKWETTETVNIGVDFSLFRSRLMGSLEYFDKSTTDLLFQLPTIQPAPAAQYWTNLPATIRNNGVELMLNGIVKETQKMSWEVGVNATYLKNELTDYNGAPVLTGQINGNGLGGGSNSQQLVNNQPLYVFKMLDFMGFDEDGVAQYSDDEQFVGDPNPDVLLGFNTKLDYGKFSFSMNMNGAFGQQVYNNTANAVITAANFGLGRNASPEIGLGNESLGNANVVSTRFLEDADYMRLQNASASYNLGPVSNYLRNVRVSLTGQNLFLLTDYSGFDPEVNTNRGVGGVPSFGIEYIPYPPARTFMLGLSASF</sequence>
<evidence type="ECO:0000313" key="13">
    <source>
        <dbReference type="EMBL" id="MFB9211904.1"/>
    </source>
</evidence>
<feature type="signal peptide" evidence="10">
    <location>
        <begin position="1"/>
        <end position="22"/>
    </location>
</feature>
<accession>A0ABV5J7F5</accession>
<dbReference type="InterPro" id="IPR039426">
    <property type="entry name" value="TonB-dep_rcpt-like"/>
</dbReference>
<evidence type="ECO:0000256" key="7">
    <source>
        <dbReference type="ARBA" id="ARBA00023237"/>
    </source>
</evidence>
<dbReference type="InterPro" id="IPR036942">
    <property type="entry name" value="Beta-barrel_TonB_sf"/>
</dbReference>
<dbReference type="SUPFAM" id="SSF56935">
    <property type="entry name" value="Porins"/>
    <property type="match status" value="1"/>
</dbReference>
<comment type="subcellular location">
    <subcellularLocation>
        <location evidence="1 8">Cell outer membrane</location>
        <topology evidence="1 8">Multi-pass membrane protein</topology>
    </subcellularLocation>
</comment>
<evidence type="ECO:0000256" key="6">
    <source>
        <dbReference type="ARBA" id="ARBA00023136"/>
    </source>
</evidence>
<dbReference type="SUPFAM" id="SSF49464">
    <property type="entry name" value="Carboxypeptidase regulatory domain-like"/>
    <property type="match status" value="1"/>
</dbReference>
<evidence type="ECO:0000259" key="11">
    <source>
        <dbReference type="Pfam" id="PF00593"/>
    </source>
</evidence>
<protein>
    <submittedName>
        <fullName evidence="13">SusC/RagA family TonB-linked outer membrane protein</fullName>
    </submittedName>
</protein>
<keyword evidence="5 9" id="KW-0798">TonB box</keyword>
<dbReference type="InterPro" id="IPR023996">
    <property type="entry name" value="TonB-dep_OMP_SusC/RagA"/>
</dbReference>
<dbReference type="Pfam" id="PF13715">
    <property type="entry name" value="CarbopepD_reg_2"/>
    <property type="match status" value="1"/>
</dbReference>
<feature type="domain" description="TonB-dependent receptor-like beta-barrel" evidence="11">
    <location>
        <begin position="419"/>
        <end position="959"/>
    </location>
</feature>
<keyword evidence="7 8" id="KW-0998">Cell outer membrane</keyword>
<dbReference type="EMBL" id="JBHMEW010000055">
    <property type="protein sequence ID" value="MFB9211904.1"/>
    <property type="molecule type" value="Genomic_DNA"/>
</dbReference>
<dbReference type="InterPro" id="IPR000531">
    <property type="entry name" value="Beta-barrel_TonB"/>
</dbReference>
<evidence type="ECO:0000256" key="3">
    <source>
        <dbReference type="ARBA" id="ARBA00022452"/>
    </source>
</evidence>
<dbReference type="Gene3D" id="2.170.130.10">
    <property type="entry name" value="TonB-dependent receptor, plug domain"/>
    <property type="match status" value="1"/>
</dbReference>
<dbReference type="Proteomes" id="UP001589654">
    <property type="component" value="Unassembled WGS sequence"/>
</dbReference>
<feature type="domain" description="TonB-dependent receptor plug" evidence="12">
    <location>
        <begin position="134"/>
        <end position="261"/>
    </location>
</feature>
<dbReference type="Pfam" id="PF00593">
    <property type="entry name" value="TonB_dep_Rec_b-barrel"/>
    <property type="match status" value="1"/>
</dbReference>
<dbReference type="InterPro" id="IPR037066">
    <property type="entry name" value="Plug_dom_sf"/>
</dbReference>
<evidence type="ECO:0000256" key="2">
    <source>
        <dbReference type="ARBA" id="ARBA00022448"/>
    </source>
</evidence>
<comment type="caution">
    <text evidence="13">The sequence shown here is derived from an EMBL/GenBank/DDBJ whole genome shotgun (WGS) entry which is preliminary data.</text>
</comment>
<dbReference type="PROSITE" id="PS52016">
    <property type="entry name" value="TONB_DEPENDENT_REC_3"/>
    <property type="match status" value="1"/>
</dbReference>
<keyword evidence="2 8" id="KW-0813">Transport</keyword>
<dbReference type="Pfam" id="PF07715">
    <property type="entry name" value="Plug"/>
    <property type="match status" value="1"/>
</dbReference>
<keyword evidence="6 8" id="KW-0472">Membrane</keyword>
<dbReference type="Gene3D" id="2.40.170.20">
    <property type="entry name" value="TonB-dependent receptor, beta-barrel domain"/>
    <property type="match status" value="1"/>
</dbReference>
<dbReference type="Gene3D" id="2.60.40.1120">
    <property type="entry name" value="Carboxypeptidase-like, regulatory domain"/>
    <property type="match status" value="1"/>
</dbReference>
<feature type="chain" id="PRO_5045690511" evidence="10">
    <location>
        <begin position="23"/>
        <end position="1005"/>
    </location>
</feature>
<proteinExistence type="inferred from homology"/>
<evidence type="ECO:0000256" key="4">
    <source>
        <dbReference type="ARBA" id="ARBA00022692"/>
    </source>
</evidence>
<keyword evidence="10" id="KW-0732">Signal</keyword>
<gene>
    <name evidence="13" type="ORF">ACFFUR_08805</name>
</gene>
<evidence type="ECO:0000256" key="8">
    <source>
        <dbReference type="PROSITE-ProRule" id="PRU01360"/>
    </source>
</evidence>
<keyword evidence="4 8" id="KW-0812">Transmembrane</keyword>